<reference evidence="3" key="1">
    <citation type="journal article" date="2019" name="Int. J. Syst. Evol. Microbiol.">
        <title>The Global Catalogue of Microorganisms (GCM) 10K type strain sequencing project: providing services to taxonomists for standard genome sequencing and annotation.</title>
        <authorList>
            <consortium name="The Broad Institute Genomics Platform"/>
            <consortium name="The Broad Institute Genome Sequencing Center for Infectious Disease"/>
            <person name="Wu L."/>
            <person name="Ma J."/>
        </authorList>
    </citation>
    <scope>NUCLEOTIDE SEQUENCE [LARGE SCALE GENOMIC DNA]</scope>
    <source>
        <strain evidence="3">JCM 9458</strain>
    </source>
</reference>
<dbReference type="InterPro" id="IPR049202">
    <property type="entry name" value="DUF6817"/>
</dbReference>
<accession>A0ABP6TEE0</accession>
<dbReference type="RefSeq" id="WP_345734046.1">
    <property type="nucleotide sequence ID" value="NZ_BAAAYN010000133.1"/>
</dbReference>
<evidence type="ECO:0000259" key="1">
    <source>
        <dbReference type="Pfam" id="PF20680"/>
    </source>
</evidence>
<keyword evidence="3" id="KW-1185">Reference proteome</keyword>
<dbReference type="Pfam" id="PF20680">
    <property type="entry name" value="DUF6817"/>
    <property type="match status" value="1"/>
</dbReference>
<evidence type="ECO:0000313" key="3">
    <source>
        <dbReference type="Proteomes" id="UP001501676"/>
    </source>
</evidence>
<organism evidence="2 3">
    <name type="scientific">Cryptosporangium minutisporangium</name>
    <dbReference type="NCBI Taxonomy" id="113569"/>
    <lineage>
        <taxon>Bacteria</taxon>
        <taxon>Bacillati</taxon>
        <taxon>Actinomycetota</taxon>
        <taxon>Actinomycetes</taxon>
        <taxon>Cryptosporangiales</taxon>
        <taxon>Cryptosporangiaceae</taxon>
        <taxon>Cryptosporangium</taxon>
    </lineage>
</organism>
<gene>
    <name evidence="2" type="ORF">GCM10020369_84900</name>
</gene>
<proteinExistence type="predicted"/>
<evidence type="ECO:0000313" key="2">
    <source>
        <dbReference type="EMBL" id="GAA3399347.1"/>
    </source>
</evidence>
<dbReference type="Proteomes" id="UP001501676">
    <property type="component" value="Unassembled WGS sequence"/>
</dbReference>
<protein>
    <recommendedName>
        <fullName evidence="1">DUF6817 domain-containing protein</fullName>
    </recommendedName>
</protein>
<dbReference type="EMBL" id="BAAAYN010000133">
    <property type="protein sequence ID" value="GAA3399347.1"/>
    <property type="molecule type" value="Genomic_DNA"/>
</dbReference>
<feature type="domain" description="DUF6817" evidence="1">
    <location>
        <begin position="10"/>
        <end position="94"/>
    </location>
</feature>
<comment type="caution">
    <text evidence="2">The sequence shown here is derived from an EMBL/GenBank/DDBJ whole genome shotgun (WGS) entry which is preliminary data.</text>
</comment>
<name>A0ABP6TEE0_9ACTN</name>
<sequence length="176" mass="19006">MTADRDIRALLRARGAESVPHPGGTLYEHLGRVADRLARHGASADLRRAGLAHAVYGTDGFDVSLVALTERHLVQEAVGPAAEAIVYRYGGCDRTQTWSRLAATRCVVSRFTGDREVLDDDALRDFVDLTLINELDVLERSADVSAAHRDFVRSLVDSWADLASPTVVADAHGAGT</sequence>